<name>A0A2J6X5B9_9BACT</name>
<comment type="similarity">
    <text evidence="2">Belongs to the type II topoisomerase GyrB family.</text>
</comment>
<sequence>MNDEGVQLKMIKDEALTFDDVKEGLVAIINVRMLEPQFEGQTKTKLGNAEVKNKVYNIVKTQLTLYFDKHVDELQQILKKVLLA</sequence>
<keyword evidence="6" id="KW-0799">Topoisomerase</keyword>
<dbReference type="EMBL" id="PNIX01000287">
    <property type="protein sequence ID" value="PMP81738.1"/>
    <property type="molecule type" value="Genomic_DNA"/>
</dbReference>
<evidence type="ECO:0000256" key="3">
    <source>
        <dbReference type="ARBA" id="ARBA00012895"/>
    </source>
</evidence>
<evidence type="ECO:0000313" key="11">
    <source>
        <dbReference type="Proteomes" id="UP000236910"/>
    </source>
</evidence>
<evidence type="ECO:0000256" key="2">
    <source>
        <dbReference type="ARBA" id="ARBA00010708"/>
    </source>
</evidence>
<dbReference type="GO" id="GO:0005524">
    <property type="term" value="F:ATP binding"/>
    <property type="evidence" value="ECO:0007669"/>
    <property type="project" value="UniProtKB-KW"/>
</dbReference>
<evidence type="ECO:0000313" key="10">
    <source>
        <dbReference type="EMBL" id="PMP81738.1"/>
    </source>
</evidence>
<feature type="non-terminal residue" evidence="10">
    <location>
        <position position="84"/>
    </location>
</feature>
<dbReference type="PANTHER" id="PTHR45866">
    <property type="entry name" value="DNA GYRASE/TOPOISOMERASE SUBUNIT B"/>
    <property type="match status" value="1"/>
</dbReference>
<evidence type="ECO:0000256" key="5">
    <source>
        <dbReference type="ARBA" id="ARBA00022840"/>
    </source>
</evidence>
<dbReference type="InterPro" id="IPR020568">
    <property type="entry name" value="Ribosomal_Su5_D2-typ_SF"/>
</dbReference>
<dbReference type="Proteomes" id="UP000236910">
    <property type="component" value="Unassembled WGS sequence"/>
</dbReference>
<keyword evidence="8 10" id="KW-0413">Isomerase</keyword>
<dbReference type="GO" id="GO:0006265">
    <property type="term" value="P:DNA topological change"/>
    <property type="evidence" value="ECO:0007669"/>
    <property type="project" value="InterPro"/>
</dbReference>
<dbReference type="InterPro" id="IPR013506">
    <property type="entry name" value="Topo_IIA_bsu_dom2"/>
</dbReference>
<comment type="caution">
    <text evidence="10">The sequence shown here is derived from an EMBL/GenBank/DDBJ whole genome shotgun (WGS) entry which is preliminary data.</text>
</comment>
<evidence type="ECO:0000256" key="1">
    <source>
        <dbReference type="ARBA" id="ARBA00000185"/>
    </source>
</evidence>
<dbReference type="InterPro" id="IPR014721">
    <property type="entry name" value="Ribsml_uS5_D2-typ_fold_subgr"/>
</dbReference>
<gene>
    <name evidence="10" type="ORF">C0175_04895</name>
</gene>
<evidence type="ECO:0000256" key="4">
    <source>
        <dbReference type="ARBA" id="ARBA00022741"/>
    </source>
</evidence>
<dbReference type="SUPFAM" id="SSF54211">
    <property type="entry name" value="Ribosomal protein S5 domain 2-like"/>
    <property type="match status" value="1"/>
</dbReference>
<protein>
    <recommendedName>
        <fullName evidence="3">DNA topoisomerase (ATP-hydrolyzing)</fullName>
        <ecNumber evidence="3">5.6.2.2</ecNumber>
    </recommendedName>
</protein>
<evidence type="ECO:0000256" key="8">
    <source>
        <dbReference type="ARBA" id="ARBA00023235"/>
    </source>
</evidence>
<organism evidence="10 11">
    <name type="scientific">Caldisericum exile</name>
    <dbReference type="NCBI Taxonomy" id="693075"/>
    <lineage>
        <taxon>Bacteria</taxon>
        <taxon>Pseudomonadati</taxon>
        <taxon>Caldisericota/Cryosericota group</taxon>
        <taxon>Caldisericota</taxon>
        <taxon>Caldisericia</taxon>
        <taxon>Caldisericales</taxon>
        <taxon>Caldisericaceae</taxon>
        <taxon>Caldisericum</taxon>
    </lineage>
</organism>
<dbReference type="Gene3D" id="3.30.230.10">
    <property type="match status" value="1"/>
</dbReference>
<dbReference type="Pfam" id="PF00204">
    <property type="entry name" value="DNA_gyraseB"/>
    <property type="match status" value="1"/>
</dbReference>
<keyword evidence="7" id="KW-0238">DNA-binding</keyword>
<feature type="domain" description="DNA topoisomerase type IIA subunit B" evidence="9">
    <location>
        <begin position="8"/>
        <end position="82"/>
    </location>
</feature>
<dbReference type="AlphaFoldDB" id="A0A2J6X5B9"/>
<dbReference type="GO" id="GO:0003918">
    <property type="term" value="F:DNA topoisomerase type II (double strand cut, ATP-hydrolyzing) activity"/>
    <property type="evidence" value="ECO:0007669"/>
    <property type="project" value="UniProtKB-EC"/>
</dbReference>
<evidence type="ECO:0000256" key="6">
    <source>
        <dbReference type="ARBA" id="ARBA00023029"/>
    </source>
</evidence>
<reference evidence="10 11" key="1">
    <citation type="submission" date="2018-01" db="EMBL/GenBank/DDBJ databases">
        <title>Metagenomic assembled genomes from two thermal pools in the Uzon Caldera, Kamchatka, Russia.</title>
        <authorList>
            <person name="Wilkins L."/>
            <person name="Ettinger C."/>
        </authorList>
    </citation>
    <scope>NUCLEOTIDE SEQUENCE [LARGE SCALE GENOMIC DNA]</scope>
    <source>
        <strain evidence="10">ARK-10</strain>
    </source>
</reference>
<evidence type="ECO:0000256" key="7">
    <source>
        <dbReference type="ARBA" id="ARBA00023125"/>
    </source>
</evidence>
<evidence type="ECO:0000259" key="9">
    <source>
        <dbReference type="Pfam" id="PF00204"/>
    </source>
</evidence>
<dbReference type="PANTHER" id="PTHR45866:SF1">
    <property type="entry name" value="DNA GYRASE SUBUNIT B, MITOCHONDRIAL"/>
    <property type="match status" value="1"/>
</dbReference>
<keyword evidence="5" id="KW-0067">ATP-binding</keyword>
<dbReference type="GO" id="GO:0003677">
    <property type="term" value="F:DNA binding"/>
    <property type="evidence" value="ECO:0007669"/>
    <property type="project" value="UniProtKB-KW"/>
</dbReference>
<dbReference type="EC" id="5.6.2.2" evidence="3"/>
<accession>A0A2J6X5B9</accession>
<keyword evidence="4" id="KW-0547">Nucleotide-binding</keyword>
<proteinExistence type="inferred from homology"/>
<comment type="catalytic activity">
    <reaction evidence="1">
        <text>ATP-dependent breakage, passage and rejoining of double-stranded DNA.</text>
        <dbReference type="EC" id="5.6.2.2"/>
    </reaction>
</comment>